<evidence type="ECO:0000313" key="3">
    <source>
        <dbReference type="Proteomes" id="UP000824108"/>
    </source>
</evidence>
<dbReference type="NCBIfam" id="TIGR02145">
    <property type="entry name" value="Fib_succ_major"/>
    <property type="match status" value="1"/>
</dbReference>
<evidence type="ECO:0000259" key="1">
    <source>
        <dbReference type="Pfam" id="PF09603"/>
    </source>
</evidence>
<gene>
    <name evidence="2" type="ORF">H9807_02205</name>
</gene>
<name>A0A9D2GVU6_9BACE</name>
<dbReference type="Proteomes" id="UP000824108">
    <property type="component" value="Unassembled WGS sequence"/>
</dbReference>
<organism evidence="2 3">
    <name type="scientific">Candidatus Bacteroides merdavium</name>
    <dbReference type="NCBI Taxonomy" id="2838472"/>
    <lineage>
        <taxon>Bacteria</taxon>
        <taxon>Pseudomonadati</taxon>
        <taxon>Bacteroidota</taxon>
        <taxon>Bacteroidia</taxon>
        <taxon>Bacteroidales</taxon>
        <taxon>Bacteroidaceae</taxon>
        <taxon>Bacteroides</taxon>
    </lineage>
</organism>
<evidence type="ECO:0000313" key="2">
    <source>
        <dbReference type="EMBL" id="HIZ90927.1"/>
    </source>
</evidence>
<reference evidence="2" key="1">
    <citation type="journal article" date="2021" name="PeerJ">
        <title>Extensive microbial diversity within the chicken gut microbiome revealed by metagenomics and culture.</title>
        <authorList>
            <person name="Gilroy R."/>
            <person name="Ravi A."/>
            <person name="Getino M."/>
            <person name="Pursley I."/>
            <person name="Horton D.L."/>
            <person name="Alikhan N.F."/>
            <person name="Baker D."/>
            <person name="Gharbi K."/>
            <person name="Hall N."/>
            <person name="Watson M."/>
            <person name="Adriaenssens E.M."/>
            <person name="Foster-Nyarko E."/>
            <person name="Jarju S."/>
            <person name="Secka A."/>
            <person name="Antonio M."/>
            <person name="Oren A."/>
            <person name="Chaudhuri R.R."/>
            <person name="La Ragione R."/>
            <person name="Hildebrand F."/>
            <person name="Pallen M.J."/>
        </authorList>
    </citation>
    <scope>NUCLEOTIDE SEQUENCE</scope>
    <source>
        <strain evidence="2">CHK118-2852</strain>
    </source>
</reference>
<dbReference type="Gene3D" id="2.60.40.2620">
    <property type="entry name" value="Fimbrillin-like"/>
    <property type="match status" value="1"/>
</dbReference>
<dbReference type="Pfam" id="PF13149">
    <property type="entry name" value="Mfa_like_1"/>
    <property type="match status" value="1"/>
</dbReference>
<protein>
    <submittedName>
        <fullName evidence="2">Fimbrillin family protein</fullName>
    </submittedName>
</protein>
<comment type="caution">
    <text evidence="2">The sequence shown here is derived from an EMBL/GenBank/DDBJ whole genome shotgun (WGS) entry which is preliminary data.</text>
</comment>
<dbReference type="Pfam" id="PF09603">
    <property type="entry name" value="Fib_succ_major"/>
    <property type="match status" value="1"/>
</dbReference>
<dbReference type="InterPro" id="IPR025049">
    <property type="entry name" value="Mfa-like_1"/>
</dbReference>
<feature type="domain" description="Fibrobacter succinogenes major paralogous" evidence="1">
    <location>
        <begin position="457"/>
        <end position="634"/>
    </location>
</feature>
<dbReference type="EMBL" id="DXAV01000019">
    <property type="protein sequence ID" value="HIZ90927.1"/>
    <property type="molecule type" value="Genomic_DNA"/>
</dbReference>
<dbReference type="InterPro" id="IPR042278">
    <property type="entry name" value="Mfa-like_1_N"/>
</dbReference>
<dbReference type="InterPro" id="IPR011871">
    <property type="entry name" value="Fib_succ_major"/>
</dbReference>
<reference evidence="2" key="2">
    <citation type="submission" date="2021-04" db="EMBL/GenBank/DDBJ databases">
        <authorList>
            <person name="Gilroy R."/>
        </authorList>
    </citation>
    <scope>NUCLEOTIDE SEQUENCE</scope>
    <source>
        <strain evidence="2">CHK118-2852</strain>
    </source>
</reference>
<dbReference type="CDD" id="cd13120">
    <property type="entry name" value="BF2867_like_N"/>
    <property type="match status" value="1"/>
</dbReference>
<sequence length="635" mass="70878">MYHTPTSKGWQALTLAALLALTPTSCVNHINEEIQMGTIPITFSVKVVQSNTKITDNNFESGDEAGLFAMLSSQGIDQQRYIDNLRLVCDGSTTLIPEREIFYPEGESTLDIFSYYPYQKSGIEAGKSKLSVHTQTDQSNRSHFSASDFLTAEAPQTISSPDPVELNFEHRFTKIKLKLTPTEGESLSDLLKANPKIIASGFYTEAKYDFLTKAFSELATPTDIIPYGEWKKDDDCLTGKEFIVIPQENTDGRQSFTMEWNGKIYTCPMPAIEMESDVVCEIDIKAFQSTSHTLSGAVSSIKEWGSVQKGESTTNVNLTSVKVAALSFEPSKVYRVYHNSTPVAEVCKEYLLSNEHDLQTKALVAYPVRNGKTDQTQGIVLQLLGTNAPVHGGSIQWDTERGTFDYTPGSSLPINEFYIDEEEQICLAEPEHPIPINISSHTLRDLRGGELQTYPIVKVGTQYWMGEDLRAKQYNQVGHTLKQITQLGEAGYLTYRNNYFYTGEALLEDEMAPYGWRIPQKNDWEQLISYIGQNASLVKNGTWKTITSEETLYPATNETGLNIQPNGLFIFNESGKTQHYNWQTSAAYWISGEEVCSLTDESILLMGNNNEVGTAGNRPIGQTCYAGLSIRCIQQ</sequence>
<dbReference type="Gene3D" id="2.60.40.2630">
    <property type="match status" value="1"/>
</dbReference>
<proteinExistence type="predicted"/>
<dbReference type="AlphaFoldDB" id="A0A9D2GVU6"/>
<accession>A0A9D2GVU6</accession>